<evidence type="ECO:0000313" key="11">
    <source>
        <dbReference type="EMBL" id="KAL1591658.1"/>
    </source>
</evidence>
<accession>A0ABR3QI03</accession>
<dbReference type="SUPFAM" id="SSF51905">
    <property type="entry name" value="FAD/NAD(P)-binding domain"/>
    <property type="match status" value="1"/>
</dbReference>
<evidence type="ECO:0000256" key="7">
    <source>
        <dbReference type="ARBA" id="ARBA00022857"/>
    </source>
</evidence>
<keyword evidence="8" id="KW-0560">Oxidoreductase</keyword>
<evidence type="ECO:0000256" key="5">
    <source>
        <dbReference type="ARBA" id="ARBA00022630"/>
    </source>
</evidence>
<dbReference type="Pfam" id="PF13434">
    <property type="entry name" value="Lys_Orn_oxgnase"/>
    <property type="match status" value="1"/>
</dbReference>
<gene>
    <name evidence="11" type="ORF">SLS60_011656</name>
</gene>
<reference evidence="11 12" key="1">
    <citation type="submission" date="2024-02" db="EMBL/GenBank/DDBJ databases">
        <title>De novo assembly and annotation of 12 fungi associated with fruit tree decline syndrome in Ontario, Canada.</title>
        <authorList>
            <person name="Sulman M."/>
            <person name="Ellouze W."/>
            <person name="Ilyukhin E."/>
        </authorList>
    </citation>
    <scope>NUCLEOTIDE SEQUENCE [LARGE SCALE GENOMIC DNA]</scope>
    <source>
        <strain evidence="11 12">M42-189</strain>
    </source>
</reference>
<protein>
    <recommendedName>
        <fullName evidence="4">L-ornithine N(5)-monooxygenase [NAD(P)H]</fullName>
        <ecNumber evidence="4">1.14.13.196</ecNumber>
    </recommendedName>
</protein>
<evidence type="ECO:0000256" key="6">
    <source>
        <dbReference type="ARBA" id="ARBA00022827"/>
    </source>
</evidence>
<proteinExistence type="inferred from homology"/>
<keyword evidence="6" id="KW-0274">FAD</keyword>
<dbReference type="InterPro" id="IPR036188">
    <property type="entry name" value="FAD/NAD-bd_sf"/>
</dbReference>
<evidence type="ECO:0000256" key="10">
    <source>
        <dbReference type="ARBA" id="ARBA00049248"/>
    </source>
</evidence>
<evidence type="ECO:0000256" key="3">
    <source>
        <dbReference type="ARBA" id="ARBA00007588"/>
    </source>
</evidence>
<evidence type="ECO:0000313" key="12">
    <source>
        <dbReference type="Proteomes" id="UP001521785"/>
    </source>
</evidence>
<keyword evidence="12" id="KW-1185">Reference proteome</keyword>
<comment type="caution">
    <text evidence="11">The sequence shown here is derived from an EMBL/GenBank/DDBJ whole genome shotgun (WGS) entry which is preliminary data.</text>
</comment>
<evidence type="ECO:0000256" key="8">
    <source>
        <dbReference type="ARBA" id="ARBA00023002"/>
    </source>
</evidence>
<comment type="catalytic activity">
    <reaction evidence="10">
        <text>L-ornithine + NADH + O2 = N(5)-hydroxy-L-ornithine + NAD(+) + H2O</text>
        <dbReference type="Rhea" id="RHEA:41512"/>
        <dbReference type="ChEBI" id="CHEBI:15377"/>
        <dbReference type="ChEBI" id="CHEBI:15379"/>
        <dbReference type="ChEBI" id="CHEBI:46911"/>
        <dbReference type="ChEBI" id="CHEBI:57540"/>
        <dbReference type="ChEBI" id="CHEBI:57945"/>
        <dbReference type="ChEBI" id="CHEBI:78275"/>
        <dbReference type="EC" id="1.14.13.196"/>
    </reaction>
</comment>
<dbReference type="PANTHER" id="PTHR42802:SF1">
    <property type="entry name" value="L-ORNITHINE N(5)-MONOOXYGENASE"/>
    <property type="match status" value="1"/>
</dbReference>
<comment type="pathway">
    <text evidence="2">Siderophore biosynthesis.</text>
</comment>
<organism evidence="11 12">
    <name type="scientific">Paraconiothyrium brasiliense</name>
    <dbReference type="NCBI Taxonomy" id="300254"/>
    <lineage>
        <taxon>Eukaryota</taxon>
        <taxon>Fungi</taxon>
        <taxon>Dikarya</taxon>
        <taxon>Ascomycota</taxon>
        <taxon>Pezizomycotina</taxon>
        <taxon>Dothideomycetes</taxon>
        <taxon>Pleosporomycetidae</taxon>
        <taxon>Pleosporales</taxon>
        <taxon>Massarineae</taxon>
        <taxon>Didymosphaeriaceae</taxon>
        <taxon>Paraconiothyrium</taxon>
    </lineage>
</organism>
<dbReference type="Gene3D" id="3.50.50.60">
    <property type="entry name" value="FAD/NAD(P)-binding domain"/>
    <property type="match status" value="1"/>
</dbReference>
<dbReference type="EC" id="1.14.13.196" evidence="4"/>
<name>A0ABR3QI03_9PLEO</name>
<dbReference type="EMBL" id="JAKJXO020000023">
    <property type="protein sequence ID" value="KAL1591658.1"/>
    <property type="molecule type" value="Genomic_DNA"/>
</dbReference>
<evidence type="ECO:0000256" key="4">
    <source>
        <dbReference type="ARBA" id="ARBA00012881"/>
    </source>
</evidence>
<comment type="catalytic activity">
    <reaction evidence="9">
        <text>L-ornithine + NADPH + O2 = N(5)-hydroxy-L-ornithine + NADP(+) + H2O</text>
        <dbReference type="Rhea" id="RHEA:41508"/>
        <dbReference type="ChEBI" id="CHEBI:15377"/>
        <dbReference type="ChEBI" id="CHEBI:15379"/>
        <dbReference type="ChEBI" id="CHEBI:46911"/>
        <dbReference type="ChEBI" id="CHEBI:57783"/>
        <dbReference type="ChEBI" id="CHEBI:58349"/>
        <dbReference type="ChEBI" id="CHEBI:78275"/>
        <dbReference type="EC" id="1.14.13.196"/>
    </reaction>
</comment>
<sequence length="470" mass="51599">MAKASGPGKTSNTLWCLVHEHIVAKEDALSRLTPRISRMTSTEQSSIQLNPISNSPQATPTMVYDLVCIGFGPAQLATAIANHESRKPANALFVERKPAFSWHSPQLARTRMESSFIYDLATTRNPRSAFSYTNYLFVRNRLVEFTNSDRLNPLRLEFEDYLSWAAGHFKDNVRYSSEVVGVAPEKGDGPVRRWNVAIRDASGKTQVVQAKNIVGPSPSGKHDRKPLSLTGVDFLAGQRIISVDDYKSRRNDLRGNNEPRLNIAVVGSSEQTIEILDDLLTCPRLGNITVVTENDSLTPLRILEGEQEAPQPRLCSIWAKPSCEQKSTITGASELVQNIYARAYEKQVASKGEYTLRVVVGSRDAGGACSNANVIIAEQVPRSAFSNNGLFHGLDALVLGCRQKGDSLEEVQFKRGAVAEGCKVWMLSAHSEGGRSLAKDIAVRAGEIVRALATTEEGREREGMMIAARM</sequence>
<dbReference type="PANTHER" id="PTHR42802">
    <property type="entry name" value="MONOOXYGENASE"/>
    <property type="match status" value="1"/>
</dbReference>
<comment type="similarity">
    <text evidence="3">Belongs to the lysine N(6)-hydroxylase/L-ornithine N(5)-oxygenase family.</text>
</comment>
<evidence type="ECO:0000256" key="9">
    <source>
        <dbReference type="ARBA" id="ARBA00047598"/>
    </source>
</evidence>
<dbReference type="Proteomes" id="UP001521785">
    <property type="component" value="Unassembled WGS sequence"/>
</dbReference>
<evidence type="ECO:0000256" key="1">
    <source>
        <dbReference type="ARBA" id="ARBA00001974"/>
    </source>
</evidence>
<comment type="cofactor">
    <cofactor evidence="1">
        <name>FAD</name>
        <dbReference type="ChEBI" id="CHEBI:57692"/>
    </cofactor>
</comment>
<evidence type="ECO:0000256" key="2">
    <source>
        <dbReference type="ARBA" id="ARBA00004924"/>
    </source>
</evidence>
<dbReference type="InterPro" id="IPR025700">
    <property type="entry name" value="Lys/Orn_oxygenase"/>
</dbReference>
<keyword evidence="7" id="KW-0521">NADP</keyword>
<keyword evidence="5" id="KW-0285">Flavoprotein</keyword>